<protein>
    <recommendedName>
        <fullName evidence="4">Small, acid-soluble spore protein, alpha/beta type</fullName>
    </recommendedName>
</protein>
<evidence type="ECO:0000313" key="2">
    <source>
        <dbReference type="EMBL" id="SFS79803.1"/>
    </source>
</evidence>
<organism evidence="2 3">
    <name type="scientific">Marininema halotolerans</name>
    <dbReference type="NCBI Taxonomy" id="1155944"/>
    <lineage>
        <taxon>Bacteria</taxon>
        <taxon>Bacillati</taxon>
        <taxon>Bacillota</taxon>
        <taxon>Bacilli</taxon>
        <taxon>Bacillales</taxon>
        <taxon>Thermoactinomycetaceae</taxon>
        <taxon>Marininema</taxon>
    </lineage>
</organism>
<sequence>MFGFGKEKKAKQARGESTDDRKLQEMMNEVAGELGINKDARSTQGNSKELGNKLADEVRKRNRK</sequence>
<dbReference type="AlphaFoldDB" id="A0A1I6SSB0"/>
<gene>
    <name evidence="2" type="ORF">SAMN05444972_1083</name>
</gene>
<feature type="compositionally biased region" description="Basic and acidic residues" evidence="1">
    <location>
        <begin position="13"/>
        <end position="24"/>
    </location>
</feature>
<dbReference type="RefSeq" id="WP_091837439.1">
    <property type="nucleotide sequence ID" value="NZ_FPAA01000008.1"/>
</dbReference>
<dbReference type="Proteomes" id="UP000198660">
    <property type="component" value="Unassembled WGS sequence"/>
</dbReference>
<evidence type="ECO:0000256" key="1">
    <source>
        <dbReference type="SAM" id="MobiDB-lite"/>
    </source>
</evidence>
<dbReference type="EMBL" id="FPAA01000008">
    <property type="protein sequence ID" value="SFS79803.1"/>
    <property type="molecule type" value="Genomic_DNA"/>
</dbReference>
<feature type="compositionally biased region" description="Basic and acidic residues" evidence="1">
    <location>
        <begin position="50"/>
        <end position="64"/>
    </location>
</feature>
<evidence type="ECO:0008006" key="4">
    <source>
        <dbReference type="Google" id="ProtNLM"/>
    </source>
</evidence>
<reference evidence="3" key="1">
    <citation type="submission" date="2016-10" db="EMBL/GenBank/DDBJ databases">
        <authorList>
            <person name="Varghese N."/>
            <person name="Submissions S."/>
        </authorList>
    </citation>
    <scope>NUCLEOTIDE SEQUENCE [LARGE SCALE GENOMIC DNA]</scope>
    <source>
        <strain evidence="3">DSM 45789</strain>
    </source>
</reference>
<dbReference type="OrthoDB" id="2991100at2"/>
<accession>A0A1I6SSB0</accession>
<keyword evidence="3" id="KW-1185">Reference proteome</keyword>
<evidence type="ECO:0000313" key="3">
    <source>
        <dbReference type="Proteomes" id="UP000198660"/>
    </source>
</evidence>
<feature type="region of interest" description="Disordered" evidence="1">
    <location>
        <begin position="1"/>
        <end position="64"/>
    </location>
</feature>
<name>A0A1I6SSB0_9BACL</name>
<proteinExistence type="predicted"/>